<feature type="transmembrane region" description="Helical" evidence="2">
    <location>
        <begin position="75"/>
        <end position="95"/>
    </location>
</feature>
<evidence type="ECO:0000313" key="4">
    <source>
        <dbReference type="EMBL" id="MFC0208739.1"/>
    </source>
</evidence>
<keyword evidence="2" id="KW-0812">Transmembrane</keyword>
<dbReference type="EMBL" id="JBHLXD010000014">
    <property type="protein sequence ID" value="MFC0208739.1"/>
    <property type="molecule type" value="Genomic_DNA"/>
</dbReference>
<protein>
    <submittedName>
        <fullName evidence="4">DUF305 domain-containing protein</fullName>
    </submittedName>
</protein>
<name>A0ABV6D7V7_9HYPH</name>
<feature type="region of interest" description="Disordered" evidence="1">
    <location>
        <begin position="163"/>
        <end position="188"/>
    </location>
</feature>
<dbReference type="Proteomes" id="UP001589755">
    <property type="component" value="Unassembled WGS sequence"/>
</dbReference>
<dbReference type="Gene3D" id="1.20.1260.10">
    <property type="match status" value="1"/>
</dbReference>
<proteinExistence type="predicted"/>
<evidence type="ECO:0000256" key="1">
    <source>
        <dbReference type="SAM" id="MobiDB-lite"/>
    </source>
</evidence>
<reference evidence="4 5" key="1">
    <citation type="submission" date="2024-09" db="EMBL/GenBank/DDBJ databases">
        <authorList>
            <person name="Sun Q."/>
            <person name="Mori K."/>
        </authorList>
    </citation>
    <scope>NUCLEOTIDE SEQUENCE [LARGE SCALE GENOMIC DNA]</scope>
    <source>
        <strain evidence="4 5">CCM 8543</strain>
    </source>
</reference>
<comment type="caution">
    <text evidence="4">The sequence shown here is derived from an EMBL/GenBank/DDBJ whole genome shotgun (WGS) entry which is preliminary data.</text>
</comment>
<evidence type="ECO:0000259" key="3">
    <source>
        <dbReference type="Pfam" id="PF03713"/>
    </source>
</evidence>
<gene>
    <name evidence="4" type="ORF">ACFFJ2_10045</name>
</gene>
<feature type="domain" description="DUF305" evidence="3">
    <location>
        <begin position="104"/>
        <end position="174"/>
    </location>
</feature>
<evidence type="ECO:0000313" key="5">
    <source>
        <dbReference type="Proteomes" id="UP001589755"/>
    </source>
</evidence>
<accession>A0ABV6D7V7</accession>
<organism evidence="4 5">
    <name type="scientific">Chelativorans intermedius</name>
    <dbReference type="NCBI Taxonomy" id="515947"/>
    <lineage>
        <taxon>Bacteria</taxon>
        <taxon>Pseudomonadati</taxon>
        <taxon>Pseudomonadota</taxon>
        <taxon>Alphaproteobacteria</taxon>
        <taxon>Hyphomicrobiales</taxon>
        <taxon>Phyllobacteriaceae</taxon>
        <taxon>Chelativorans</taxon>
    </lineage>
</organism>
<feature type="transmembrane region" description="Helical" evidence="2">
    <location>
        <begin position="50"/>
        <end position="69"/>
    </location>
</feature>
<evidence type="ECO:0000256" key="2">
    <source>
        <dbReference type="SAM" id="Phobius"/>
    </source>
</evidence>
<keyword evidence="2" id="KW-0472">Membrane</keyword>
<feature type="transmembrane region" description="Helical" evidence="2">
    <location>
        <begin position="20"/>
        <end position="38"/>
    </location>
</feature>
<dbReference type="Pfam" id="PF03713">
    <property type="entry name" value="DUF305"/>
    <property type="match status" value="1"/>
</dbReference>
<keyword evidence="5" id="KW-1185">Reference proteome</keyword>
<dbReference type="InterPro" id="IPR012347">
    <property type="entry name" value="Ferritin-like"/>
</dbReference>
<dbReference type="RefSeq" id="WP_261522149.1">
    <property type="nucleotide sequence ID" value="NZ_JAODNW010000022.1"/>
</dbReference>
<dbReference type="InterPro" id="IPR005183">
    <property type="entry name" value="DUF305_CopM-like"/>
</dbReference>
<sequence>MEQQTQKHQTTHMSWGKLGAMIATSTLIMFFLMYQLVYSFEHVTFSVNRLVASLVMGCLMAIVMLGFMWSMYKGIGTKIAVVVLAALAGSGLFYINRSQSLIGDVNFMRSMIPHHSIAINNARKASISDPRVRELADEIIESQVREITEMQLLIDDIERNGERGGRELPARSAQVTPEMEAQAREALN</sequence>
<keyword evidence="2" id="KW-1133">Transmembrane helix</keyword>